<accession>A0A0H5QTG0</accession>
<dbReference type="AlphaFoldDB" id="A0A0H5QTG0"/>
<protein>
    <recommendedName>
        <fullName evidence="2">BTB domain-containing protein</fullName>
    </recommendedName>
</protein>
<dbReference type="Gene3D" id="3.30.710.10">
    <property type="entry name" value="Potassium Channel Kv1.1, Chain A"/>
    <property type="match status" value="1"/>
</dbReference>
<dbReference type="EMBL" id="HACM01004399">
    <property type="protein sequence ID" value="CRZ04841.1"/>
    <property type="molecule type" value="Transcribed_RNA"/>
</dbReference>
<reference evidence="1" key="1">
    <citation type="submission" date="2015-04" db="EMBL/GenBank/DDBJ databases">
        <title>The genome sequence of the plant pathogenic Rhizarian Plasmodiophora brassicae reveals insights in its biotrophic life cycle and the origin of chitin synthesis.</title>
        <authorList>
            <person name="Schwelm A."/>
            <person name="Fogelqvist J."/>
            <person name="Knaust A."/>
            <person name="Julke S."/>
            <person name="Lilja T."/>
            <person name="Dhandapani V."/>
            <person name="Bonilla-Rosso G."/>
            <person name="Karlsson M."/>
            <person name="Shevchenko A."/>
            <person name="Choi S.R."/>
            <person name="Kim H.G."/>
            <person name="Park J.Y."/>
            <person name="Lim Y.P."/>
            <person name="Ludwig-Muller J."/>
            <person name="Dixelius C."/>
        </authorList>
    </citation>
    <scope>NUCLEOTIDE SEQUENCE</scope>
    <source>
        <tissue evidence="1">Potato root galls</tissue>
    </source>
</reference>
<proteinExistence type="predicted"/>
<name>A0A0H5QTG0_9EUKA</name>
<sequence>MSADSSLVSMATDMRSALEALFYNESSSDLVVRLSESKFYVHKAVMMPTCAMIEQCVKWPQDDTDNGSGSRAQCDIVLPDLTVPVNLWTVPLPPFEANRLFRLFDLFLRTVYGLVHPSEYRSAQDVFSVLIIANYMMSDKVKGRCELDLVKRIEMHLSNVPDLIVLCRKYNLSDLREQILQYVGENPNLFDVYKHILVKMEIEEFLDLLALTKFDPLTRHEVLLKYCSQVSPDIHNIPENGDIKITQRDRLECLIQGYHILSKSWTTWSNIRRIGERTRRIVVNLESGPDDSHLVLFQVLVNQMYTIPNICPNCRKAVW</sequence>
<evidence type="ECO:0008006" key="2">
    <source>
        <dbReference type="Google" id="ProtNLM"/>
    </source>
</evidence>
<organism evidence="1">
    <name type="scientific">Spongospora subterranea</name>
    <dbReference type="NCBI Taxonomy" id="70186"/>
    <lineage>
        <taxon>Eukaryota</taxon>
        <taxon>Sar</taxon>
        <taxon>Rhizaria</taxon>
        <taxon>Endomyxa</taxon>
        <taxon>Phytomyxea</taxon>
        <taxon>Plasmodiophorida</taxon>
        <taxon>Plasmodiophoridae</taxon>
        <taxon>Spongospora</taxon>
    </lineage>
</organism>
<dbReference type="InterPro" id="IPR011333">
    <property type="entry name" value="SKP1/BTB/POZ_sf"/>
</dbReference>
<dbReference type="SUPFAM" id="SSF54695">
    <property type="entry name" value="POZ domain"/>
    <property type="match status" value="1"/>
</dbReference>
<evidence type="ECO:0000313" key="1">
    <source>
        <dbReference type="EMBL" id="CRZ04841.1"/>
    </source>
</evidence>